<sequence length="202" mass="22795">MDVKAINIDRGNDKNSEVAQKKSNVAEKEHSVELRQVDQLSDKRVTTQGTVDGSLVSVSCQDNAALNTVGGNQKTWKQVEGRGVKAESDQQQLQKLQEVLASQPGNENLQMQERRAYEKAIYSSKAALSFLKQKAKEEWLVAGDENTAFFHSKLKARNMRNRIWSIVDGEGELINNWDQLEKHFISFYKAQLGQSTKRKVAD</sequence>
<dbReference type="EMBL" id="OX459123">
    <property type="protein sequence ID" value="CAI9108475.1"/>
    <property type="molecule type" value="Genomic_DNA"/>
</dbReference>
<evidence type="ECO:0000313" key="2">
    <source>
        <dbReference type="EMBL" id="CAI9108475.1"/>
    </source>
</evidence>
<dbReference type="AlphaFoldDB" id="A0AAV1DN93"/>
<organism evidence="2 3">
    <name type="scientific">Oldenlandia corymbosa var. corymbosa</name>
    <dbReference type="NCBI Taxonomy" id="529605"/>
    <lineage>
        <taxon>Eukaryota</taxon>
        <taxon>Viridiplantae</taxon>
        <taxon>Streptophyta</taxon>
        <taxon>Embryophyta</taxon>
        <taxon>Tracheophyta</taxon>
        <taxon>Spermatophyta</taxon>
        <taxon>Magnoliopsida</taxon>
        <taxon>eudicotyledons</taxon>
        <taxon>Gunneridae</taxon>
        <taxon>Pentapetalae</taxon>
        <taxon>asterids</taxon>
        <taxon>lamiids</taxon>
        <taxon>Gentianales</taxon>
        <taxon>Rubiaceae</taxon>
        <taxon>Rubioideae</taxon>
        <taxon>Spermacoceae</taxon>
        <taxon>Hedyotis-Oldenlandia complex</taxon>
        <taxon>Oldenlandia</taxon>
    </lineage>
</organism>
<gene>
    <name evidence="2" type="ORF">OLC1_LOCUS16559</name>
</gene>
<feature type="compositionally biased region" description="Basic and acidic residues" evidence="1">
    <location>
        <begin position="10"/>
        <end position="33"/>
    </location>
</feature>
<evidence type="ECO:0000256" key="1">
    <source>
        <dbReference type="SAM" id="MobiDB-lite"/>
    </source>
</evidence>
<accession>A0AAV1DN93</accession>
<name>A0AAV1DN93_OLDCO</name>
<feature type="region of interest" description="Disordered" evidence="1">
    <location>
        <begin position="1"/>
        <end position="33"/>
    </location>
</feature>
<reference evidence="2" key="1">
    <citation type="submission" date="2023-03" db="EMBL/GenBank/DDBJ databases">
        <authorList>
            <person name="Julca I."/>
        </authorList>
    </citation>
    <scope>NUCLEOTIDE SEQUENCE</scope>
</reference>
<proteinExistence type="predicted"/>
<keyword evidence="3" id="KW-1185">Reference proteome</keyword>
<dbReference type="Proteomes" id="UP001161247">
    <property type="component" value="Chromosome 6"/>
</dbReference>
<evidence type="ECO:0000313" key="3">
    <source>
        <dbReference type="Proteomes" id="UP001161247"/>
    </source>
</evidence>
<protein>
    <submittedName>
        <fullName evidence="2">OLC1v1008073C1</fullName>
    </submittedName>
</protein>